<protein>
    <submittedName>
        <fullName evidence="1">Uncharacterized protein</fullName>
    </submittedName>
</protein>
<evidence type="ECO:0000313" key="1">
    <source>
        <dbReference type="EMBL" id="VUX65226.1"/>
    </source>
</evidence>
<dbReference type="Proteomes" id="UP000366766">
    <property type="component" value="Unassembled WGS sequence"/>
</dbReference>
<organism evidence="1 2">
    <name type="scientific">Blautia wexlerae</name>
    <dbReference type="NCBI Taxonomy" id="418240"/>
    <lineage>
        <taxon>Bacteria</taxon>
        <taxon>Bacillati</taxon>
        <taxon>Bacillota</taxon>
        <taxon>Clostridia</taxon>
        <taxon>Lachnospirales</taxon>
        <taxon>Lachnospiraceae</taxon>
        <taxon>Blautia</taxon>
    </lineage>
</organism>
<dbReference type="AlphaFoldDB" id="A0A564WRY4"/>
<name>A0A564WRY4_9FIRM</name>
<proteinExistence type="predicted"/>
<dbReference type="EMBL" id="CABHOF010000037">
    <property type="protein sequence ID" value="VUX65226.1"/>
    <property type="molecule type" value="Genomic_DNA"/>
</dbReference>
<accession>A0A564WRY4</accession>
<reference evidence="1 2" key="1">
    <citation type="submission" date="2019-07" db="EMBL/GenBank/DDBJ databases">
        <authorList>
            <person name="Chang H.-W."/>
            <person name="Raman A."/>
            <person name="Venkatesh S."/>
            <person name="Gehrig J."/>
        </authorList>
    </citation>
    <scope>NUCLEOTIDE SEQUENCE [LARGE SCALE GENOMIC DNA]</scope>
    <source>
        <strain evidence="1">Blautia_wexlerae_LFYP_14</strain>
    </source>
</reference>
<dbReference type="RefSeq" id="WP_118520197.1">
    <property type="nucleotide sequence ID" value="NZ_CABHOF010000037.1"/>
</dbReference>
<sequence length="202" mass="23612">MRAQDRWNKKAGYISKSYKVNQNIADDFASSCKEMGVSQSGELLKFMSEFIKKNLKGEKKMRVMTKYTQDGECAGMVEMAINQVVYQYDNTEIENEEKRILKECEQMGKGGRCDNCLDFKKDFDVPNARETVSLEDFCEIGRYVKSIYLRDVALMRLVIEKKLMPVRIRYSNEMELNINYSHGNMIFTLQMDLFPFDVYVVI</sequence>
<keyword evidence="2" id="KW-1185">Reference proteome</keyword>
<evidence type="ECO:0000313" key="2">
    <source>
        <dbReference type="Proteomes" id="UP000366766"/>
    </source>
</evidence>
<gene>
    <name evidence="1" type="ORF">BWLFYP14_01900</name>
</gene>